<evidence type="ECO:0000256" key="1">
    <source>
        <dbReference type="ARBA" id="ARBA00001974"/>
    </source>
</evidence>
<keyword evidence="4" id="KW-0560">Oxidoreductase</keyword>
<evidence type="ECO:0000313" key="6">
    <source>
        <dbReference type="EMBL" id="MFD1234613.1"/>
    </source>
</evidence>
<dbReference type="PANTHER" id="PTHR10961:SF7">
    <property type="entry name" value="FAD DEPENDENT OXIDOREDUCTASE DOMAIN-CONTAINING PROTEIN"/>
    <property type="match status" value="1"/>
</dbReference>
<dbReference type="Pfam" id="PF01266">
    <property type="entry name" value="DAO"/>
    <property type="match status" value="1"/>
</dbReference>
<dbReference type="InterPro" id="IPR036188">
    <property type="entry name" value="FAD/NAD-bd_sf"/>
</dbReference>
<dbReference type="InterPro" id="IPR045170">
    <property type="entry name" value="MTOX"/>
</dbReference>
<comment type="caution">
    <text evidence="6">The sequence shown here is derived from an EMBL/GenBank/DDBJ whole genome shotgun (WGS) entry which is preliminary data.</text>
</comment>
<name>A0ABW3VIV2_9PSEU</name>
<keyword evidence="7" id="KW-1185">Reference proteome</keyword>
<dbReference type="SUPFAM" id="SSF51905">
    <property type="entry name" value="FAD/NAD(P)-binding domain"/>
    <property type="match status" value="1"/>
</dbReference>
<dbReference type="InterPro" id="IPR006076">
    <property type="entry name" value="FAD-dep_OxRdtase"/>
</dbReference>
<dbReference type="PANTHER" id="PTHR10961">
    <property type="entry name" value="PEROXISOMAL SARCOSINE OXIDASE"/>
    <property type="match status" value="1"/>
</dbReference>
<keyword evidence="2" id="KW-0285">Flavoprotein</keyword>
<dbReference type="SUPFAM" id="SSF54373">
    <property type="entry name" value="FAD-linked reductases, C-terminal domain"/>
    <property type="match status" value="1"/>
</dbReference>
<evidence type="ECO:0000256" key="3">
    <source>
        <dbReference type="ARBA" id="ARBA00022827"/>
    </source>
</evidence>
<keyword evidence="3" id="KW-0274">FAD</keyword>
<dbReference type="Gene3D" id="3.30.9.10">
    <property type="entry name" value="D-Amino Acid Oxidase, subunit A, domain 2"/>
    <property type="match status" value="1"/>
</dbReference>
<sequence length="391" mass="40768">MSRPALVPAARSAVPGPPSDVDVVVVGAGVVGAATAWQLASRGVEVLLVDRFGPGHNRGASHGTSRIYRQTYVAAPYLRLAVEAFELWRCLEDVTGAALLQVTGGVDHGDRSATTALAGSLAAHGIAHHWLDPQQARERWPGMRFSGPVLVQPDRSGRLHADQAVAALTAAAVGSGARLRHHTTVERLSVRGTDRVDVETSQGRIRARRAVVAAGAWSTGLLDGLVDLPPLRVTQEQPAHFPVRGDDPCGPVGRTGPAWPTFVHHTGPADGWPSGVYGLAAPGQGAKVGFHGVGPVCDPDRRTFTAEPGLLHRLQDYVARHLPGLDADHPEPVSCTYTSTPDSGFFLRAHGPLVVAAGFSGHGFKFAPALGRVLADLAAGAATESPLAAVG</sequence>
<organism evidence="6 7">
    <name type="scientific">Pseudonocardia benzenivorans</name>
    <dbReference type="NCBI Taxonomy" id="228005"/>
    <lineage>
        <taxon>Bacteria</taxon>
        <taxon>Bacillati</taxon>
        <taxon>Actinomycetota</taxon>
        <taxon>Actinomycetes</taxon>
        <taxon>Pseudonocardiales</taxon>
        <taxon>Pseudonocardiaceae</taxon>
        <taxon>Pseudonocardia</taxon>
    </lineage>
</organism>
<dbReference type="Gene3D" id="3.50.50.60">
    <property type="entry name" value="FAD/NAD(P)-binding domain"/>
    <property type="match status" value="1"/>
</dbReference>
<evidence type="ECO:0000256" key="2">
    <source>
        <dbReference type="ARBA" id="ARBA00022630"/>
    </source>
</evidence>
<evidence type="ECO:0000259" key="5">
    <source>
        <dbReference type="Pfam" id="PF01266"/>
    </source>
</evidence>
<accession>A0ABW3VIV2</accession>
<protein>
    <submittedName>
        <fullName evidence="6">FAD-dependent oxidoreductase</fullName>
    </submittedName>
</protein>
<comment type="cofactor">
    <cofactor evidence="1">
        <name>FAD</name>
        <dbReference type="ChEBI" id="CHEBI:57692"/>
    </cofactor>
</comment>
<proteinExistence type="predicted"/>
<feature type="domain" description="FAD dependent oxidoreductase" evidence="5">
    <location>
        <begin position="22"/>
        <end position="377"/>
    </location>
</feature>
<evidence type="ECO:0000313" key="7">
    <source>
        <dbReference type="Proteomes" id="UP001597182"/>
    </source>
</evidence>
<reference evidence="7" key="1">
    <citation type="journal article" date="2019" name="Int. J. Syst. Evol. Microbiol.">
        <title>The Global Catalogue of Microorganisms (GCM) 10K type strain sequencing project: providing services to taxonomists for standard genome sequencing and annotation.</title>
        <authorList>
            <consortium name="The Broad Institute Genomics Platform"/>
            <consortium name="The Broad Institute Genome Sequencing Center for Infectious Disease"/>
            <person name="Wu L."/>
            <person name="Ma J."/>
        </authorList>
    </citation>
    <scope>NUCLEOTIDE SEQUENCE [LARGE SCALE GENOMIC DNA]</scope>
    <source>
        <strain evidence="7">CCUG 49018</strain>
    </source>
</reference>
<dbReference type="EMBL" id="JBHTMB010000134">
    <property type="protein sequence ID" value="MFD1234613.1"/>
    <property type="molecule type" value="Genomic_DNA"/>
</dbReference>
<dbReference type="Proteomes" id="UP001597182">
    <property type="component" value="Unassembled WGS sequence"/>
</dbReference>
<evidence type="ECO:0000256" key="4">
    <source>
        <dbReference type="ARBA" id="ARBA00023002"/>
    </source>
</evidence>
<gene>
    <name evidence="6" type="ORF">ACFQ34_15085</name>
</gene>
<dbReference type="RefSeq" id="WP_346090144.1">
    <property type="nucleotide sequence ID" value="NZ_BAABKS010000006.1"/>
</dbReference>